<evidence type="ECO:0000313" key="2">
    <source>
        <dbReference type="EMBL" id="PBK85852.1"/>
    </source>
</evidence>
<dbReference type="Pfam" id="PF14223">
    <property type="entry name" value="Retrotran_gag_2"/>
    <property type="match status" value="1"/>
</dbReference>
<feature type="region of interest" description="Disordered" evidence="1">
    <location>
        <begin position="253"/>
        <end position="284"/>
    </location>
</feature>
<keyword evidence="3" id="KW-1185">Reference proteome</keyword>
<dbReference type="OrthoDB" id="3269759at2759"/>
<gene>
    <name evidence="2" type="ORF">ARMGADRAFT_1036025</name>
</gene>
<dbReference type="Proteomes" id="UP000217790">
    <property type="component" value="Unassembled WGS sequence"/>
</dbReference>
<feature type="compositionally biased region" description="Acidic residues" evidence="1">
    <location>
        <begin position="268"/>
        <end position="283"/>
    </location>
</feature>
<feature type="compositionally biased region" description="Polar residues" evidence="1">
    <location>
        <begin position="200"/>
        <end position="216"/>
    </location>
</feature>
<dbReference type="InParanoid" id="A0A2H3D363"/>
<feature type="compositionally biased region" description="Gly residues" evidence="1">
    <location>
        <begin position="218"/>
        <end position="229"/>
    </location>
</feature>
<sequence>MSTNTFSSTATLSEYFAKLPKCKADGTNWIFFRDCFLFAINAVGLSDHFEDVVTATELTAPAVVDPKNPTADETKVLNKYAKKRQIWKSEFIILEGQGQGNSENDAGEEGGDVKTHLTKLQSICEDLIMMGADPDDNNFVTIVLGSLPTSFETYFSALTGILTLLGKALNPDMVLQGISNEGADRRSGQQGRARRKPHSTVGTAERSQGNWWSAITATGGGKEGQGPRKGCGQANSSKIDKDFDAVWFTEEEDNEEDFLDLPSLQDVSDSEDKDSNDEADELDISTPELLGEITSLTSGNLAAAVADTEHEHKVDIFNSGTTQHMTPSHHWLMNYMAIET</sequence>
<evidence type="ECO:0000256" key="1">
    <source>
        <dbReference type="SAM" id="MobiDB-lite"/>
    </source>
</evidence>
<dbReference type="STRING" id="47427.A0A2H3D363"/>
<name>A0A2H3D363_ARMGA</name>
<feature type="region of interest" description="Disordered" evidence="1">
    <location>
        <begin position="181"/>
        <end position="237"/>
    </location>
</feature>
<reference evidence="3" key="1">
    <citation type="journal article" date="2017" name="Nat. Ecol. Evol.">
        <title>Genome expansion and lineage-specific genetic innovations in the forest pathogenic fungi Armillaria.</title>
        <authorList>
            <person name="Sipos G."/>
            <person name="Prasanna A.N."/>
            <person name="Walter M.C."/>
            <person name="O'Connor E."/>
            <person name="Balint B."/>
            <person name="Krizsan K."/>
            <person name="Kiss B."/>
            <person name="Hess J."/>
            <person name="Varga T."/>
            <person name="Slot J."/>
            <person name="Riley R."/>
            <person name="Boka B."/>
            <person name="Rigling D."/>
            <person name="Barry K."/>
            <person name="Lee J."/>
            <person name="Mihaltcheva S."/>
            <person name="LaButti K."/>
            <person name="Lipzen A."/>
            <person name="Waldron R."/>
            <person name="Moloney N.M."/>
            <person name="Sperisen C."/>
            <person name="Kredics L."/>
            <person name="Vagvoelgyi C."/>
            <person name="Patrignani A."/>
            <person name="Fitzpatrick D."/>
            <person name="Nagy I."/>
            <person name="Doyle S."/>
            <person name="Anderson J.B."/>
            <person name="Grigoriev I.V."/>
            <person name="Gueldener U."/>
            <person name="Muensterkoetter M."/>
            <person name="Nagy L.G."/>
        </authorList>
    </citation>
    <scope>NUCLEOTIDE SEQUENCE [LARGE SCALE GENOMIC DNA]</scope>
    <source>
        <strain evidence="3">Ar21-2</strain>
    </source>
</reference>
<dbReference type="EMBL" id="KZ293688">
    <property type="protein sequence ID" value="PBK85852.1"/>
    <property type="molecule type" value="Genomic_DNA"/>
</dbReference>
<dbReference type="AlphaFoldDB" id="A0A2H3D363"/>
<evidence type="ECO:0000313" key="3">
    <source>
        <dbReference type="Proteomes" id="UP000217790"/>
    </source>
</evidence>
<organism evidence="2 3">
    <name type="scientific">Armillaria gallica</name>
    <name type="common">Bulbous honey fungus</name>
    <name type="synonym">Armillaria bulbosa</name>
    <dbReference type="NCBI Taxonomy" id="47427"/>
    <lineage>
        <taxon>Eukaryota</taxon>
        <taxon>Fungi</taxon>
        <taxon>Dikarya</taxon>
        <taxon>Basidiomycota</taxon>
        <taxon>Agaricomycotina</taxon>
        <taxon>Agaricomycetes</taxon>
        <taxon>Agaricomycetidae</taxon>
        <taxon>Agaricales</taxon>
        <taxon>Marasmiineae</taxon>
        <taxon>Physalacriaceae</taxon>
        <taxon>Armillaria</taxon>
    </lineage>
</organism>
<accession>A0A2H3D363</accession>
<protein>
    <submittedName>
        <fullName evidence="2">Uncharacterized protein</fullName>
    </submittedName>
</protein>
<proteinExistence type="predicted"/>